<dbReference type="Proteomes" id="UP001059380">
    <property type="component" value="Chromosome"/>
</dbReference>
<reference evidence="1" key="1">
    <citation type="submission" date="2021-04" db="EMBL/GenBank/DDBJ databases">
        <title>Phylogenetic analysis of Acidobacteriaceae.</title>
        <authorList>
            <person name="Qiu L."/>
            <person name="Zhang Q."/>
        </authorList>
    </citation>
    <scope>NUCLEOTIDE SEQUENCE</scope>
    <source>
        <strain evidence="1">DSM 25168</strain>
    </source>
</reference>
<accession>A0A9J7BT59</accession>
<dbReference type="EMBL" id="CP093313">
    <property type="protein sequence ID" value="UWZ85832.1"/>
    <property type="molecule type" value="Genomic_DNA"/>
</dbReference>
<sequence>MAKCTTERPRHGRSWAITKKYGGSVRVSPDREHDYPEEYGGFRSSSRKRQINPKGFSDFLSPLRGAIRKNVGRPWDKVFGEFCEALDRRGLSGYHIWTHLMWEVETKTFIGEDGEVYGRPAFGGRPSKVDGFFVHPLTGLLLYKQPRRFRPLKNTARSDIPVPENEPQVYRRIDGLWFRCLVNVEIRNLRPYRTEVVVRRVKSASRKEIAWIEAQLAP</sequence>
<dbReference type="RefSeq" id="WP_260795439.1">
    <property type="nucleotide sequence ID" value="NZ_CP093313.1"/>
</dbReference>
<evidence type="ECO:0000313" key="2">
    <source>
        <dbReference type="Proteomes" id="UP001059380"/>
    </source>
</evidence>
<organism evidence="1 2">
    <name type="scientific">Occallatibacter riparius</name>
    <dbReference type="NCBI Taxonomy" id="1002689"/>
    <lineage>
        <taxon>Bacteria</taxon>
        <taxon>Pseudomonadati</taxon>
        <taxon>Acidobacteriota</taxon>
        <taxon>Terriglobia</taxon>
        <taxon>Terriglobales</taxon>
        <taxon>Acidobacteriaceae</taxon>
        <taxon>Occallatibacter</taxon>
    </lineage>
</organism>
<dbReference type="KEGG" id="orp:MOP44_07770"/>
<evidence type="ECO:0000313" key="1">
    <source>
        <dbReference type="EMBL" id="UWZ85832.1"/>
    </source>
</evidence>
<keyword evidence="2" id="KW-1185">Reference proteome</keyword>
<proteinExistence type="predicted"/>
<protein>
    <submittedName>
        <fullName evidence="1">Uncharacterized protein</fullName>
    </submittedName>
</protein>
<dbReference type="AlphaFoldDB" id="A0A9J7BT59"/>
<gene>
    <name evidence="1" type="ORF">MOP44_07770</name>
</gene>
<name>A0A9J7BT59_9BACT</name>